<dbReference type="InterPro" id="IPR016035">
    <property type="entry name" value="Acyl_Trfase/lysoPLipase"/>
</dbReference>
<dbReference type="Proteomes" id="UP000275394">
    <property type="component" value="Unassembled WGS sequence"/>
</dbReference>
<dbReference type="InterPro" id="IPR037483">
    <property type="entry name" value="YjjU-like"/>
</dbReference>
<feature type="short sequence motif" description="DGA/G" evidence="4">
    <location>
        <begin position="183"/>
        <end position="185"/>
    </location>
</feature>
<sequence>MSTIYRVNKNSITVKRPQRQLPRKLKIALVAEGGGQRGIFTAGVLDTFLKHNFTPFDTLAGTSAGAQNITSYYLRQHGYARRAIRELSTQKDFFKPTNLLRGENSLDLDWFFKHANADGYQLPLENLEHASAEELLIVASDKNTLETVCLNPSKDNIFEFLKASSSIPYLYQGVEYQGRHLVDGGLTAPIPLEEVLNQGANLVLIIRTVPSNKASESLWKQKAADSIREMLPENIGESFAMAVNDHLNLLPKVIKNKISKSKLSNPLHTFYDRHPQYKEMYALMKHHDKQYAETLRLIDTPPEDTVIVELSPVTALASHSLGSSFKSLDEDYRLGKQTAEFFLKNFRNFFIC</sequence>
<keyword evidence="3 4" id="KW-0443">Lipid metabolism</keyword>
<keyword evidence="2 4" id="KW-0442">Lipid degradation</keyword>
<dbReference type="Gene3D" id="3.40.1090.10">
    <property type="entry name" value="Cytosolic phospholipase A2 catalytic domain"/>
    <property type="match status" value="2"/>
</dbReference>
<keyword evidence="7" id="KW-1185">Reference proteome</keyword>
<name>A0A3N2DP17_9GAMM</name>
<protein>
    <submittedName>
        <fullName evidence="6">Putative patatin/cPLA2 family phospholipase</fullName>
    </submittedName>
</protein>
<feature type="short sequence motif" description="GXGXXG" evidence="4">
    <location>
        <begin position="33"/>
        <end position="38"/>
    </location>
</feature>
<feature type="active site" description="Nucleophile" evidence="4">
    <location>
        <position position="63"/>
    </location>
</feature>
<evidence type="ECO:0000313" key="7">
    <source>
        <dbReference type="Proteomes" id="UP000275394"/>
    </source>
</evidence>
<evidence type="ECO:0000256" key="3">
    <source>
        <dbReference type="ARBA" id="ARBA00023098"/>
    </source>
</evidence>
<feature type="domain" description="PNPLA" evidence="5">
    <location>
        <begin position="29"/>
        <end position="196"/>
    </location>
</feature>
<evidence type="ECO:0000259" key="5">
    <source>
        <dbReference type="PROSITE" id="PS51635"/>
    </source>
</evidence>
<dbReference type="Pfam" id="PF19890">
    <property type="entry name" value="DUF6363"/>
    <property type="match status" value="1"/>
</dbReference>
<dbReference type="SUPFAM" id="SSF52151">
    <property type="entry name" value="FabD/lysophospholipase-like"/>
    <property type="match status" value="1"/>
</dbReference>
<dbReference type="GO" id="GO:0016042">
    <property type="term" value="P:lipid catabolic process"/>
    <property type="evidence" value="ECO:0007669"/>
    <property type="project" value="UniProtKB-UniRule"/>
</dbReference>
<organism evidence="6 7">
    <name type="scientific">Sinobacterium caligoides</name>
    <dbReference type="NCBI Taxonomy" id="933926"/>
    <lineage>
        <taxon>Bacteria</taxon>
        <taxon>Pseudomonadati</taxon>
        <taxon>Pseudomonadota</taxon>
        <taxon>Gammaproteobacteria</taxon>
        <taxon>Cellvibrionales</taxon>
        <taxon>Spongiibacteraceae</taxon>
        <taxon>Sinobacterium</taxon>
    </lineage>
</organism>
<dbReference type="InterPro" id="IPR050301">
    <property type="entry name" value="NTE"/>
</dbReference>
<gene>
    <name evidence="6" type="ORF">EDC56_1883</name>
</gene>
<dbReference type="InterPro" id="IPR002641">
    <property type="entry name" value="PNPLA_dom"/>
</dbReference>
<comment type="caution">
    <text evidence="6">The sequence shown here is derived from an EMBL/GenBank/DDBJ whole genome shotgun (WGS) entry which is preliminary data.</text>
</comment>
<dbReference type="Pfam" id="PF01734">
    <property type="entry name" value="Patatin"/>
    <property type="match status" value="1"/>
</dbReference>
<keyword evidence="1 4" id="KW-0378">Hydrolase</keyword>
<evidence type="ECO:0000256" key="4">
    <source>
        <dbReference type="PROSITE-ProRule" id="PRU01161"/>
    </source>
</evidence>
<dbReference type="PANTHER" id="PTHR14226">
    <property type="entry name" value="NEUROPATHY TARGET ESTERASE/SWISS CHEESE D.MELANOGASTER"/>
    <property type="match status" value="1"/>
</dbReference>
<evidence type="ECO:0000256" key="1">
    <source>
        <dbReference type="ARBA" id="ARBA00022801"/>
    </source>
</evidence>
<dbReference type="PANTHER" id="PTHR14226:SF25">
    <property type="entry name" value="PHOSPHOESTERASE"/>
    <property type="match status" value="1"/>
</dbReference>
<evidence type="ECO:0000256" key="2">
    <source>
        <dbReference type="ARBA" id="ARBA00022963"/>
    </source>
</evidence>
<dbReference type="RefSeq" id="WP_123712233.1">
    <property type="nucleotide sequence ID" value="NZ_RKHR01000004.1"/>
</dbReference>
<feature type="active site" description="Proton acceptor" evidence="4">
    <location>
        <position position="183"/>
    </location>
</feature>
<proteinExistence type="predicted"/>
<dbReference type="EMBL" id="RKHR01000004">
    <property type="protein sequence ID" value="ROS01442.1"/>
    <property type="molecule type" value="Genomic_DNA"/>
</dbReference>
<dbReference type="GO" id="GO:0016787">
    <property type="term" value="F:hydrolase activity"/>
    <property type="evidence" value="ECO:0007669"/>
    <property type="project" value="UniProtKB-UniRule"/>
</dbReference>
<dbReference type="PROSITE" id="PS51635">
    <property type="entry name" value="PNPLA"/>
    <property type="match status" value="1"/>
</dbReference>
<dbReference type="CDD" id="cd07208">
    <property type="entry name" value="Pat_hypo_Ecoli_yjju_like"/>
    <property type="match status" value="1"/>
</dbReference>
<dbReference type="OrthoDB" id="9802424at2"/>
<reference evidence="6 7" key="1">
    <citation type="submission" date="2018-11" db="EMBL/GenBank/DDBJ databases">
        <title>Genomic Encyclopedia of Type Strains, Phase IV (KMG-IV): sequencing the most valuable type-strain genomes for metagenomic binning, comparative biology and taxonomic classification.</title>
        <authorList>
            <person name="Goeker M."/>
        </authorList>
    </citation>
    <scope>NUCLEOTIDE SEQUENCE [LARGE SCALE GENOMIC DNA]</scope>
    <source>
        <strain evidence="6 7">DSM 100316</strain>
    </source>
</reference>
<evidence type="ECO:0000313" key="6">
    <source>
        <dbReference type="EMBL" id="ROS01442.1"/>
    </source>
</evidence>
<dbReference type="AlphaFoldDB" id="A0A3N2DP17"/>
<feature type="short sequence motif" description="GXSXG" evidence="4">
    <location>
        <begin position="61"/>
        <end position="65"/>
    </location>
</feature>
<accession>A0A3N2DP17</accession>
<dbReference type="InterPro" id="IPR045943">
    <property type="entry name" value="DUF6363"/>
</dbReference>